<dbReference type="PANTHER" id="PTHR37948:SF1">
    <property type="entry name" value="BLL5189 PROTEIN"/>
    <property type="match status" value="1"/>
</dbReference>
<proteinExistence type="predicted"/>
<evidence type="ECO:0000313" key="1">
    <source>
        <dbReference type="EMBL" id="MFC6646570.1"/>
    </source>
</evidence>
<accession>A0ABW1ZAQ7</accession>
<name>A0ABW1ZAQ7_9BACT</name>
<dbReference type="EMBL" id="JBHSWI010000001">
    <property type="protein sequence ID" value="MFC6646570.1"/>
    <property type="molecule type" value="Genomic_DNA"/>
</dbReference>
<dbReference type="RefSeq" id="WP_263370226.1">
    <property type="nucleotide sequence ID" value="NZ_JAGSYD010000001.1"/>
</dbReference>
<gene>
    <name evidence="1" type="ORF">ACFQBQ_13435</name>
</gene>
<organism evidence="1 2">
    <name type="scientific">Granulicella cerasi</name>
    <dbReference type="NCBI Taxonomy" id="741063"/>
    <lineage>
        <taxon>Bacteria</taxon>
        <taxon>Pseudomonadati</taxon>
        <taxon>Acidobacteriota</taxon>
        <taxon>Terriglobia</taxon>
        <taxon>Terriglobales</taxon>
        <taxon>Acidobacteriaceae</taxon>
        <taxon>Granulicella</taxon>
    </lineage>
</organism>
<evidence type="ECO:0000313" key="2">
    <source>
        <dbReference type="Proteomes" id="UP001596391"/>
    </source>
</evidence>
<reference evidence="2" key="1">
    <citation type="journal article" date="2019" name="Int. J. Syst. Evol. Microbiol.">
        <title>The Global Catalogue of Microorganisms (GCM) 10K type strain sequencing project: providing services to taxonomists for standard genome sequencing and annotation.</title>
        <authorList>
            <consortium name="The Broad Institute Genomics Platform"/>
            <consortium name="The Broad Institute Genome Sequencing Center for Infectious Disease"/>
            <person name="Wu L."/>
            <person name="Ma J."/>
        </authorList>
    </citation>
    <scope>NUCLEOTIDE SEQUENCE [LARGE SCALE GENOMIC DNA]</scope>
    <source>
        <strain evidence="2">CGMCC 1.16026</strain>
    </source>
</reference>
<dbReference type="Proteomes" id="UP001596391">
    <property type="component" value="Unassembled WGS sequence"/>
</dbReference>
<sequence length="171" mass="20389">MKEKVTVHDSMQKGYTYYRTRRAGDMKDHPEFTPYYTPLQMLRMGVFEGRYLDPKSAEFPESWRKLLKPESDVANNYFGVKSRRSLADWRSSGWIFKEDPRGWFEWYCRFYMGRRGEHDAKQIARWKSFGARHSAQVRKHAPAHGNPDHPNAQKRLKQRQGLLQWAHDPLV</sequence>
<protein>
    <submittedName>
        <fullName evidence="1">Uncharacterized protein</fullName>
    </submittedName>
</protein>
<dbReference type="PANTHER" id="PTHR37948">
    <property type="entry name" value="ZGC:113208"/>
    <property type="match status" value="1"/>
</dbReference>
<comment type="caution">
    <text evidence="1">The sequence shown here is derived from an EMBL/GenBank/DDBJ whole genome shotgun (WGS) entry which is preliminary data.</text>
</comment>
<keyword evidence="2" id="KW-1185">Reference proteome</keyword>